<keyword evidence="9" id="KW-1185">Reference proteome</keyword>
<dbReference type="Pfam" id="PF00528">
    <property type="entry name" value="BPD_transp_1"/>
    <property type="match status" value="1"/>
</dbReference>
<evidence type="ECO:0000256" key="2">
    <source>
        <dbReference type="ARBA" id="ARBA00022448"/>
    </source>
</evidence>
<comment type="caution">
    <text evidence="8">The sequence shown here is derived from an EMBL/GenBank/DDBJ whole genome shotgun (WGS) entry which is preliminary data.</text>
</comment>
<dbReference type="Gene3D" id="1.10.3720.10">
    <property type="entry name" value="MetI-like"/>
    <property type="match status" value="1"/>
</dbReference>
<dbReference type="InterPro" id="IPR000515">
    <property type="entry name" value="MetI-like"/>
</dbReference>
<protein>
    <submittedName>
        <fullName evidence="8">ABC transporter permease</fullName>
    </submittedName>
</protein>
<keyword evidence="3 6" id="KW-0812">Transmembrane</keyword>
<keyword evidence="4 6" id="KW-1133">Transmembrane helix</keyword>
<feature type="transmembrane region" description="Helical" evidence="6">
    <location>
        <begin position="130"/>
        <end position="157"/>
    </location>
</feature>
<dbReference type="CDD" id="cd06261">
    <property type="entry name" value="TM_PBP2"/>
    <property type="match status" value="1"/>
</dbReference>
<dbReference type="InterPro" id="IPR051204">
    <property type="entry name" value="ABC_transp_perm/SBD"/>
</dbReference>
<evidence type="ECO:0000256" key="3">
    <source>
        <dbReference type="ARBA" id="ARBA00022692"/>
    </source>
</evidence>
<accession>A0ABW5RAS9</accession>
<organism evidence="8 9">
    <name type="scientific">Marinicrinis sediminis</name>
    <dbReference type="NCBI Taxonomy" id="1652465"/>
    <lineage>
        <taxon>Bacteria</taxon>
        <taxon>Bacillati</taxon>
        <taxon>Bacillota</taxon>
        <taxon>Bacilli</taxon>
        <taxon>Bacillales</taxon>
        <taxon>Paenibacillaceae</taxon>
    </lineage>
</organism>
<dbReference type="SUPFAM" id="SSF161098">
    <property type="entry name" value="MetI-like"/>
    <property type="match status" value="1"/>
</dbReference>
<evidence type="ECO:0000256" key="5">
    <source>
        <dbReference type="ARBA" id="ARBA00023136"/>
    </source>
</evidence>
<name>A0ABW5RAS9_9BACL</name>
<proteinExistence type="inferred from homology"/>
<sequence>MLDYLLNHYDRLLSLTWEHIQLTAASLGLAMLIALPAGMLLSRWRWLSVPILSVLGVLYAIPSIALFALLIPIAGLGTKPAIIALVAYSQLILVRNVMVGFQSVDPAVVEAGKGMGLSSLQLFWKIELPLALPVILGGIRIAVISIIGIASIAAWINAGGLGVVLFEGLYQNSFPKIVWGTVFVSLLAILSNQAVLWFEKRAALRAKGERRS</sequence>
<evidence type="ECO:0000256" key="4">
    <source>
        <dbReference type="ARBA" id="ARBA00022989"/>
    </source>
</evidence>
<keyword evidence="5 6" id="KW-0472">Membrane</keyword>
<dbReference type="Proteomes" id="UP001597497">
    <property type="component" value="Unassembled WGS sequence"/>
</dbReference>
<feature type="transmembrane region" description="Helical" evidence="6">
    <location>
        <begin position="20"/>
        <end position="41"/>
    </location>
</feature>
<dbReference type="PANTHER" id="PTHR30177">
    <property type="entry name" value="GLYCINE BETAINE/L-PROLINE TRANSPORT SYSTEM PERMEASE PROTEIN PROW"/>
    <property type="match status" value="1"/>
</dbReference>
<dbReference type="PROSITE" id="PS50928">
    <property type="entry name" value="ABC_TM1"/>
    <property type="match status" value="1"/>
</dbReference>
<feature type="transmembrane region" description="Helical" evidence="6">
    <location>
        <begin position="177"/>
        <end position="198"/>
    </location>
</feature>
<evidence type="ECO:0000256" key="1">
    <source>
        <dbReference type="ARBA" id="ARBA00004141"/>
    </source>
</evidence>
<feature type="transmembrane region" description="Helical" evidence="6">
    <location>
        <begin position="81"/>
        <end position="98"/>
    </location>
</feature>
<comment type="similarity">
    <text evidence="6">Belongs to the binding-protein-dependent transport system permease family.</text>
</comment>
<evidence type="ECO:0000313" key="9">
    <source>
        <dbReference type="Proteomes" id="UP001597497"/>
    </source>
</evidence>
<keyword evidence="2 6" id="KW-0813">Transport</keyword>
<dbReference type="InterPro" id="IPR035906">
    <property type="entry name" value="MetI-like_sf"/>
</dbReference>
<feature type="domain" description="ABC transmembrane type-1" evidence="7">
    <location>
        <begin position="16"/>
        <end position="195"/>
    </location>
</feature>
<evidence type="ECO:0000259" key="7">
    <source>
        <dbReference type="PROSITE" id="PS50928"/>
    </source>
</evidence>
<evidence type="ECO:0000313" key="8">
    <source>
        <dbReference type="EMBL" id="MFD2672123.1"/>
    </source>
</evidence>
<feature type="transmembrane region" description="Helical" evidence="6">
    <location>
        <begin position="53"/>
        <end position="75"/>
    </location>
</feature>
<reference evidence="9" key="1">
    <citation type="journal article" date="2019" name="Int. J. Syst. Evol. Microbiol.">
        <title>The Global Catalogue of Microorganisms (GCM) 10K type strain sequencing project: providing services to taxonomists for standard genome sequencing and annotation.</title>
        <authorList>
            <consortium name="The Broad Institute Genomics Platform"/>
            <consortium name="The Broad Institute Genome Sequencing Center for Infectious Disease"/>
            <person name="Wu L."/>
            <person name="Ma J."/>
        </authorList>
    </citation>
    <scope>NUCLEOTIDE SEQUENCE [LARGE SCALE GENOMIC DNA]</scope>
    <source>
        <strain evidence="9">KCTC 33676</strain>
    </source>
</reference>
<dbReference type="PANTHER" id="PTHR30177:SF4">
    <property type="entry name" value="OSMOPROTECTANT IMPORT PERMEASE PROTEIN OSMW"/>
    <property type="match status" value="1"/>
</dbReference>
<comment type="subcellular location">
    <subcellularLocation>
        <location evidence="6">Cell membrane</location>
        <topology evidence="6">Multi-pass membrane protein</topology>
    </subcellularLocation>
    <subcellularLocation>
        <location evidence="1">Membrane</location>
        <topology evidence="1">Multi-pass membrane protein</topology>
    </subcellularLocation>
</comment>
<dbReference type="RefSeq" id="WP_379929637.1">
    <property type="nucleotide sequence ID" value="NZ_JBHUMM010000025.1"/>
</dbReference>
<evidence type="ECO:0000256" key="6">
    <source>
        <dbReference type="RuleBase" id="RU363032"/>
    </source>
</evidence>
<gene>
    <name evidence="8" type="ORF">ACFSUC_10975</name>
</gene>
<dbReference type="EMBL" id="JBHUMM010000025">
    <property type="protein sequence ID" value="MFD2672123.1"/>
    <property type="molecule type" value="Genomic_DNA"/>
</dbReference>